<dbReference type="PRINTS" id="PR00304">
    <property type="entry name" value="TCOMPLEXTCP1"/>
</dbReference>
<accession>A0A4U5J8T3</accession>
<evidence type="ECO:0000256" key="4">
    <source>
        <dbReference type="ARBA" id="ARBA00023186"/>
    </source>
</evidence>
<comment type="caution">
    <text evidence="7">The sequence shown here is derived from an EMBL/GenBank/DDBJ whole genome shotgun (WGS) entry which is preliminary data.</text>
</comment>
<dbReference type="SUPFAM" id="SSF52029">
    <property type="entry name" value="GroEL apical domain-like"/>
    <property type="match status" value="1"/>
</dbReference>
<evidence type="ECO:0000256" key="3">
    <source>
        <dbReference type="ARBA" id="ARBA00022840"/>
    </source>
</evidence>
<dbReference type="PROSITE" id="PS00750">
    <property type="entry name" value="TCP1_1"/>
    <property type="match status" value="1"/>
</dbReference>
<dbReference type="Gene3D" id="3.50.7.10">
    <property type="entry name" value="GroEL"/>
    <property type="match status" value="1"/>
</dbReference>
<gene>
    <name evidence="7" type="ORF">DM868_14195</name>
</gene>
<dbReference type="Proteomes" id="UP000308037">
    <property type="component" value="Unassembled WGS sequence"/>
</dbReference>
<dbReference type="EMBL" id="QKNX01000008">
    <property type="protein sequence ID" value="TKR24611.1"/>
    <property type="molecule type" value="Genomic_DNA"/>
</dbReference>
<dbReference type="SUPFAM" id="SSF54849">
    <property type="entry name" value="GroEL-intermediate domain like"/>
    <property type="match status" value="1"/>
</dbReference>
<dbReference type="NCBIfam" id="NF041082">
    <property type="entry name" value="thermosome_alpha"/>
    <property type="match status" value="1"/>
</dbReference>
<sequence length="526" mass="55160">MSQQMRQRRGQPLFILNEDTERTRGKDAQSSNITAGKAVAESVRTTLGPRGMDKMLVSDSGDVVITNDGATILQKMDIEHPAAQMIVEVAETQEEEVGDGTTTASVLAGQLLAQAEDLVEDDIHPTTIVEGYREAARLALEAIDEVTLTDELDDELLAAVAETSMTGKGTGDIDAAALAETIVAAVQQVRSDDGVDRDAITIRTQRGAGASATELVQGVISEEEPLNDDMPTRVDDASVAVLDLDLEVREAEIDAEYDITNVDQLNAAIEAEEAELRGYAESIAGADVDVAFVTGDVDDLVASYLAKEGVLAFDSVDDDEASSIARATGARTVGTLNDFEADDLGHAEVVRVESFGDDDLAFIEGGAAAETVTVFARGGTEHVADELERALEDALDVVTAALDAGGVVPGAGATEVAISDHIRTSVASVQGRKQLAIEAYADAIDVLPRTLAENTGMDPIDALVELRSVHDAEGRAGLISQGQSGDVGDPVEYGILDPAAVKREAVESATEAATMIARIDDVISAE</sequence>
<dbReference type="InterPro" id="IPR027410">
    <property type="entry name" value="TCP-1-like_intermed_sf"/>
</dbReference>
<evidence type="ECO:0000313" key="7">
    <source>
        <dbReference type="EMBL" id="TKR24611.1"/>
    </source>
</evidence>
<dbReference type="GO" id="GO:0140662">
    <property type="term" value="F:ATP-dependent protein folding chaperone"/>
    <property type="evidence" value="ECO:0007669"/>
    <property type="project" value="InterPro"/>
</dbReference>
<dbReference type="InterPro" id="IPR027409">
    <property type="entry name" value="GroEL-like_apical_dom_sf"/>
</dbReference>
<dbReference type="Gene3D" id="1.10.560.10">
    <property type="entry name" value="GroEL-like equatorial domain"/>
    <property type="match status" value="1"/>
</dbReference>
<keyword evidence="2 5" id="KW-0547">Nucleotide-binding</keyword>
<dbReference type="InterPro" id="IPR054827">
    <property type="entry name" value="thermosome_alpha"/>
</dbReference>
<protein>
    <submittedName>
        <fullName evidence="7">Thermosome subunit</fullName>
    </submittedName>
</protein>
<dbReference type="OrthoDB" id="9362at2157"/>
<dbReference type="InterPro" id="IPR002194">
    <property type="entry name" value="Chaperonin_TCP-1_CS"/>
</dbReference>
<evidence type="ECO:0000256" key="5">
    <source>
        <dbReference type="RuleBase" id="RU004187"/>
    </source>
</evidence>
<keyword evidence="8" id="KW-1185">Reference proteome</keyword>
<evidence type="ECO:0000313" key="8">
    <source>
        <dbReference type="Proteomes" id="UP000308037"/>
    </source>
</evidence>
<comment type="similarity">
    <text evidence="1 5">Belongs to the TCP-1 chaperonin family.</text>
</comment>
<evidence type="ECO:0000256" key="2">
    <source>
        <dbReference type="ARBA" id="ARBA00022741"/>
    </source>
</evidence>
<keyword evidence="3 5" id="KW-0067">ATP-binding</keyword>
<dbReference type="PROSITE" id="PS00995">
    <property type="entry name" value="TCP1_3"/>
    <property type="match status" value="1"/>
</dbReference>
<dbReference type="SUPFAM" id="SSF48592">
    <property type="entry name" value="GroEL equatorial domain-like"/>
    <property type="match status" value="1"/>
</dbReference>
<name>A0A4U5J8T3_9EURY</name>
<organism evidence="7 8">
    <name type="scientific">Natronomonas salsuginis</name>
    <dbReference type="NCBI Taxonomy" id="2217661"/>
    <lineage>
        <taxon>Archaea</taxon>
        <taxon>Methanobacteriati</taxon>
        <taxon>Methanobacteriota</taxon>
        <taxon>Stenosarchaea group</taxon>
        <taxon>Halobacteria</taxon>
        <taxon>Halobacteriales</taxon>
        <taxon>Natronomonadaceae</taxon>
        <taxon>Natronomonas</taxon>
    </lineage>
</organism>
<feature type="region of interest" description="Disordered" evidence="6">
    <location>
        <begin position="1"/>
        <end position="37"/>
    </location>
</feature>
<dbReference type="PANTHER" id="PTHR11353">
    <property type="entry name" value="CHAPERONIN"/>
    <property type="match status" value="1"/>
</dbReference>
<dbReference type="PROSITE" id="PS00751">
    <property type="entry name" value="TCP1_2"/>
    <property type="match status" value="1"/>
</dbReference>
<proteinExistence type="inferred from homology"/>
<dbReference type="InterPro" id="IPR017998">
    <property type="entry name" value="Chaperone_TCP-1"/>
</dbReference>
<dbReference type="GO" id="GO:0051082">
    <property type="term" value="F:unfolded protein binding"/>
    <property type="evidence" value="ECO:0007669"/>
    <property type="project" value="InterPro"/>
</dbReference>
<reference evidence="7 8" key="1">
    <citation type="submission" date="2019-04" db="EMBL/GenBank/DDBJ databases">
        <title>Natronomonas sp. F20-122 a newhaloarchaeon isolated from a saline saltern of Isla Bacuta, Huelva, Spain.</title>
        <authorList>
            <person name="Duran-Viseras A."/>
            <person name="Sanchez-Porro C."/>
            <person name="Ventosa A."/>
        </authorList>
    </citation>
    <scope>NUCLEOTIDE SEQUENCE [LARGE SCALE GENOMIC DNA]</scope>
    <source>
        <strain evidence="7 8">F20-122</strain>
    </source>
</reference>
<evidence type="ECO:0000256" key="1">
    <source>
        <dbReference type="ARBA" id="ARBA00008020"/>
    </source>
</evidence>
<dbReference type="Gene3D" id="3.30.260.10">
    <property type="entry name" value="TCP-1-like chaperonin intermediate domain"/>
    <property type="match status" value="1"/>
</dbReference>
<keyword evidence="4 5" id="KW-0143">Chaperone</keyword>
<dbReference type="RefSeq" id="WP_137277533.1">
    <property type="nucleotide sequence ID" value="NZ_QKNX01000008.1"/>
</dbReference>
<dbReference type="InterPro" id="IPR053374">
    <property type="entry name" value="TCP-1_chaperonin"/>
</dbReference>
<dbReference type="NCBIfam" id="NF041083">
    <property type="entry name" value="thermosome_beta"/>
    <property type="match status" value="1"/>
</dbReference>
<dbReference type="GO" id="GO:0005524">
    <property type="term" value="F:ATP binding"/>
    <property type="evidence" value="ECO:0007669"/>
    <property type="project" value="UniProtKB-KW"/>
</dbReference>
<dbReference type="GO" id="GO:0016887">
    <property type="term" value="F:ATP hydrolysis activity"/>
    <property type="evidence" value="ECO:0007669"/>
    <property type="project" value="InterPro"/>
</dbReference>
<dbReference type="AlphaFoldDB" id="A0A4U5J8T3"/>
<dbReference type="Pfam" id="PF00118">
    <property type="entry name" value="Cpn60_TCP1"/>
    <property type="match status" value="1"/>
</dbReference>
<evidence type="ECO:0000256" key="6">
    <source>
        <dbReference type="SAM" id="MobiDB-lite"/>
    </source>
</evidence>
<dbReference type="InterPro" id="IPR027413">
    <property type="entry name" value="GROEL-like_equatorial_sf"/>
</dbReference>
<dbReference type="InterPro" id="IPR002423">
    <property type="entry name" value="Cpn60/GroEL/TCP-1"/>
</dbReference>